<sequence>MTVQQQQVTLPTVLVYEDDPGFPPLVNMPVPHPVPQLDTQPFPTAIAGNTPQPNGAGPGTEAFRYWVAADALSRASQTWGPLVPTGTHWHPRVGRLLTAHLDAGNDLNAFYDRKGLWFFRRTVAGVLVATCESNEIVEHETGHAVLDALRPQLFDTASAEAAALHEAFGDISALLSSLRLESLRIGVLAETQGELELSSRVSRMAEQLGWAIRQRHPERVDPDCLRNMANSFFYLDPVLLQPNGPASMLTSEPHSFSRVFSGAFLKIVAGIFHQQDLQDQAGLAFSAEMAGQLLVDAVVAAPVVSAYYAQVAGHMIAADQRRNGGKYGPSLRSAFIRHGILSLEAATSLTEPELTRRAAAIAEATPGGPDDQGQTAVTVPGAMYGVTQPLSLSAPAQERRFGIAGSDPAGGSVRPADPERVATSFLEDLFRRGRVHVPEEHRSATAFVDDSPARLKTHEITRSETGEGLALVRRGFD</sequence>
<evidence type="ECO:0000313" key="2">
    <source>
        <dbReference type="Proteomes" id="UP001550739"/>
    </source>
</evidence>
<gene>
    <name evidence="1" type="ORF">AB0E89_40930</name>
</gene>
<dbReference type="SUPFAM" id="SSF55486">
    <property type="entry name" value="Metalloproteases ('zincins'), catalytic domain"/>
    <property type="match status" value="1"/>
</dbReference>
<comment type="caution">
    <text evidence="1">The sequence shown here is derived from an EMBL/GenBank/DDBJ whole genome shotgun (WGS) entry which is preliminary data.</text>
</comment>
<name>A0ABV2ZW89_9ACTN</name>
<organism evidence="1 2">
    <name type="scientific">Streptomyces sp. 900129855</name>
    <dbReference type="NCBI Taxonomy" id="3155129"/>
    <lineage>
        <taxon>Bacteria</taxon>
        <taxon>Bacillati</taxon>
        <taxon>Actinomycetota</taxon>
        <taxon>Actinomycetes</taxon>
        <taxon>Kitasatosporales</taxon>
        <taxon>Streptomycetaceae</taxon>
        <taxon>Streptomyces</taxon>
    </lineage>
</organism>
<accession>A0ABV2ZW89</accession>
<proteinExistence type="predicted"/>
<dbReference type="RefSeq" id="WP_334583006.1">
    <property type="nucleotide sequence ID" value="NZ_JBEZVE010000032.1"/>
</dbReference>
<protein>
    <submittedName>
        <fullName evidence="1">Uncharacterized protein</fullName>
    </submittedName>
</protein>
<evidence type="ECO:0000313" key="1">
    <source>
        <dbReference type="EMBL" id="MEU3786823.1"/>
    </source>
</evidence>
<dbReference type="Proteomes" id="UP001550739">
    <property type="component" value="Unassembled WGS sequence"/>
</dbReference>
<reference evidence="1 2" key="1">
    <citation type="submission" date="2024-06" db="EMBL/GenBank/DDBJ databases">
        <title>The Natural Products Discovery Center: Release of the First 8490 Sequenced Strains for Exploring Actinobacteria Biosynthetic Diversity.</title>
        <authorList>
            <person name="Kalkreuter E."/>
            <person name="Kautsar S.A."/>
            <person name="Yang D."/>
            <person name="Bader C.D."/>
            <person name="Teijaro C.N."/>
            <person name="Fluegel L."/>
            <person name="Davis C.M."/>
            <person name="Simpson J.R."/>
            <person name="Lauterbach L."/>
            <person name="Steele A.D."/>
            <person name="Gui C."/>
            <person name="Meng S."/>
            <person name="Li G."/>
            <person name="Viehrig K."/>
            <person name="Ye F."/>
            <person name="Su P."/>
            <person name="Kiefer A.F."/>
            <person name="Nichols A."/>
            <person name="Cepeda A.J."/>
            <person name="Yan W."/>
            <person name="Fan B."/>
            <person name="Jiang Y."/>
            <person name="Adhikari A."/>
            <person name="Zheng C.-J."/>
            <person name="Schuster L."/>
            <person name="Cowan T.M."/>
            <person name="Smanski M.J."/>
            <person name="Chevrette M.G."/>
            <person name="De Carvalho L.P.S."/>
            <person name="Shen B."/>
        </authorList>
    </citation>
    <scope>NUCLEOTIDE SEQUENCE [LARGE SCALE GENOMIC DNA]</scope>
    <source>
        <strain evidence="1 2">NPDC033843</strain>
    </source>
</reference>
<dbReference type="EMBL" id="JBEZVE010000032">
    <property type="protein sequence ID" value="MEU3786823.1"/>
    <property type="molecule type" value="Genomic_DNA"/>
</dbReference>
<keyword evidence="2" id="KW-1185">Reference proteome</keyword>